<proteinExistence type="predicted"/>
<accession>A0ABX8H3H6</accession>
<organism evidence="1 2">
    <name type="scientific">Flammeovirga kamogawensis</name>
    <dbReference type="NCBI Taxonomy" id="373891"/>
    <lineage>
        <taxon>Bacteria</taxon>
        <taxon>Pseudomonadati</taxon>
        <taxon>Bacteroidota</taxon>
        <taxon>Cytophagia</taxon>
        <taxon>Cytophagales</taxon>
        <taxon>Flammeovirgaceae</taxon>
        <taxon>Flammeovirga</taxon>
    </lineage>
</organism>
<sequence>MMKNFNLDFYEYFNSDSVKAIIKERVLEMLNFDYGGNFKSYTVLLLVRKKDRNKFLDFYIKNSYSYVINWSSEDSGNFNVNKCSRSEWNKFYDSFPYEEYKVEFKENLAAYSLKSFHLPFTRLPKTFREKSYHANGMMTIDEKNAMKYYMENFHYHFRSFTHNKKYSKYKIKRFTKELNEKYLFSISVDFDMLKKNFTNKFPIPILNYEIINKNLELDFKSQNDYLHDNNLADFHVIRLSTILDDLSYKMFFHERNNENNIKHEVFNWFEDVSKYIESHSDLIIQIILDSHLLTSSK</sequence>
<reference evidence="1 2" key="1">
    <citation type="submission" date="2021-05" db="EMBL/GenBank/DDBJ databases">
        <title>Comparative genomic studies on the polysaccharide-degrading batcterial strains of the Flammeovirga genus.</title>
        <authorList>
            <person name="Zewei F."/>
            <person name="Zheng Z."/>
            <person name="Yu L."/>
            <person name="Ruyue G."/>
            <person name="Yanhong M."/>
            <person name="Yuanyuan C."/>
            <person name="Jingyan G."/>
            <person name="Wenjun H."/>
        </authorList>
    </citation>
    <scope>NUCLEOTIDE SEQUENCE [LARGE SCALE GENOMIC DNA]</scope>
    <source>
        <strain evidence="1 2">YS10</strain>
    </source>
</reference>
<name>A0ABX8H3H6_9BACT</name>
<evidence type="ECO:0000313" key="2">
    <source>
        <dbReference type="Proteomes" id="UP000682802"/>
    </source>
</evidence>
<keyword evidence="2" id="KW-1185">Reference proteome</keyword>
<dbReference type="RefSeq" id="WP_144075869.1">
    <property type="nucleotide sequence ID" value="NZ_CP076129.1"/>
</dbReference>
<dbReference type="EMBL" id="CP076129">
    <property type="protein sequence ID" value="QWG10263.1"/>
    <property type="molecule type" value="Genomic_DNA"/>
</dbReference>
<gene>
    <name evidence="1" type="ORF">KM029_21510</name>
</gene>
<dbReference type="Proteomes" id="UP000682802">
    <property type="component" value="Chromosome 2"/>
</dbReference>
<evidence type="ECO:0000313" key="1">
    <source>
        <dbReference type="EMBL" id="QWG10263.1"/>
    </source>
</evidence>
<protein>
    <submittedName>
        <fullName evidence="1">Uncharacterized protein</fullName>
    </submittedName>
</protein>